<dbReference type="Pfam" id="PF02704">
    <property type="entry name" value="GASA"/>
    <property type="match status" value="1"/>
</dbReference>
<dbReference type="PANTHER" id="PTHR23201:SF53">
    <property type="entry name" value="GIBBERELLIN-REGULATED PROTEIN 14"/>
    <property type="match status" value="1"/>
</dbReference>
<keyword evidence="4" id="KW-0732">Signal</keyword>
<evidence type="ECO:0000256" key="4">
    <source>
        <dbReference type="SAM" id="SignalP"/>
    </source>
</evidence>
<comment type="similarity">
    <text evidence="1">Belongs to the GASA family.</text>
</comment>
<name>A0A5J5RSD7_GOSBA</name>
<evidence type="ECO:0000313" key="6">
    <source>
        <dbReference type="Proteomes" id="UP000327439"/>
    </source>
</evidence>
<proteinExistence type="inferred from homology"/>
<keyword evidence="6" id="KW-1185">Reference proteome</keyword>
<feature type="chain" id="PRO_5023834690" evidence="4">
    <location>
        <begin position="25"/>
        <end position="102"/>
    </location>
</feature>
<dbReference type="EMBL" id="CM018218">
    <property type="protein sequence ID" value="KAB2034056.1"/>
    <property type="molecule type" value="Genomic_DNA"/>
</dbReference>
<feature type="region of interest" description="Disordered" evidence="3">
    <location>
        <begin position="24"/>
        <end position="51"/>
    </location>
</feature>
<dbReference type="InterPro" id="IPR003854">
    <property type="entry name" value="GASA"/>
</dbReference>
<dbReference type="PANTHER" id="PTHR23201">
    <property type="entry name" value="EXTENSIN, PROLINE-RICH PROTEIN"/>
    <property type="match status" value="1"/>
</dbReference>
<sequence length="102" mass="11792">MAFSFRAMLFFMATLLVVSVRVESSEEEEKIEAPRTPTTPWNPPRRPSPPVKSIKDCIPYCRKSCIFRPRTNLCMNRCMPCCNRCKCLPPGTYINRWCGKCP</sequence>
<reference evidence="6" key="1">
    <citation type="journal article" date="2020" name="Nat. Genet.">
        <title>Genomic diversifications of five Gossypium allopolyploid species and their impact on cotton improvement.</title>
        <authorList>
            <person name="Chen Z.J."/>
            <person name="Sreedasyam A."/>
            <person name="Ando A."/>
            <person name="Song Q."/>
            <person name="De Santiago L.M."/>
            <person name="Hulse-Kemp A.M."/>
            <person name="Ding M."/>
            <person name="Ye W."/>
            <person name="Kirkbride R.C."/>
            <person name="Jenkins J."/>
            <person name="Plott C."/>
            <person name="Lovell J."/>
            <person name="Lin Y.M."/>
            <person name="Vaughn R."/>
            <person name="Liu B."/>
            <person name="Simpson S."/>
            <person name="Scheffler B.E."/>
            <person name="Wen L."/>
            <person name="Saski C.A."/>
            <person name="Grover C.E."/>
            <person name="Hu G."/>
            <person name="Conover J.L."/>
            <person name="Carlson J.W."/>
            <person name="Shu S."/>
            <person name="Boston L.B."/>
            <person name="Williams M."/>
            <person name="Peterson D.G."/>
            <person name="McGee K."/>
            <person name="Jones D.C."/>
            <person name="Wendel J.F."/>
            <person name="Stelly D.M."/>
            <person name="Grimwood J."/>
            <person name="Schmutz J."/>
        </authorList>
    </citation>
    <scope>NUCLEOTIDE SEQUENCE [LARGE SCALE GENOMIC DNA]</scope>
    <source>
        <strain evidence="6">cv. 3-79</strain>
    </source>
</reference>
<gene>
    <name evidence="5" type="ORF">ES319_D04G058900v1</name>
</gene>
<protein>
    <submittedName>
        <fullName evidence="5">Uncharacterized protein</fullName>
    </submittedName>
</protein>
<keyword evidence="2" id="KW-0939">Gibberellin signaling pathway</keyword>
<feature type="signal peptide" evidence="4">
    <location>
        <begin position="1"/>
        <end position="24"/>
    </location>
</feature>
<evidence type="ECO:0000313" key="5">
    <source>
        <dbReference type="EMBL" id="KAB2034056.1"/>
    </source>
</evidence>
<dbReference type="AlphaFoldDB" id="A0A5J5RSD7"/>
<dbReference type="Proteomes" id="UP000327439">
    <property type="component" value="Chromosome D04"/>
</dbReference>
<evidence type="ECO:0000256" key="1">
    <source>
        <dbReference type="ARBA" id="ARBA00010582"/>
    </source>
</evidence>
<evidence type="ECO:0000256" key="2">
    <source>
        <dbReference type="ARBA" id="ARBA00022941"/>
    </source>
</evidence>
<evidence type="ECO:0000256" key="3">
    <source>
        <dbReference type="SAM" id="MobiDB-lite"/>
    </source>
</evidence>
<feature type="compositionally biased region" description="Pro residues" evidence="3">
    <location>
        <begin position="40"/>
        <end position="50"/>
    </location>
</feature>
<organism evidence="5 6">
    <name type="scientific">Gossypium barbadense</name>
    <name type="common">Sea Island cotton</name>
    <name type="synonym">Hibiscus barbadensis</name>
    <dbReference type="NCBI Taxonomy" id="3634"/>
    <lineage>
        <taxon>Eukaryota</taxon>
        <taxon>Viridiplantae</taxon>
        <taxon>Streptophyta</taxon>
        <taxon>Embryophyta</taxon>
        <taxon>Tracheophyta</taxon>
        <taxon>Spermatophyta</taxon>
        <taxon>Magnoliopsida</taxon>
        <taxon>eudicotyledons</taxon>
        <taxon>Gunneridae</taxon>
        <taxon>Pentapetalae</taxon>
        <taxon>rosids</taxon>
        <taxon>malvids</taxon>
        <taxon>Malvales</taxon>
        <taxon>Malvaceae</taxon>
        <taxon>Malvoideae</taxon>
        <taxon>Gossypium</taxon>
    </lineage>
</organism>
<accession>A0A5J5RSD7</accession>
<dbReference type="GO" id="GO:0009740">
    <property type="term" value="P:gibberellic acid mediated signaling pathway"/>
    <property type="evidence" value="ECO:0007669"/>
    <property type="project" value="UniProtKB-KW"/>
</dbReference>